<comment type="cofactor">
    <cofactor evidence="1 11">
        <name>Mg(2+)</name>
        <dbReference type="ChEBI" id="CHEBI:18420"/>
    </cofactor>
</comment>
<comment type="function">
    <text evidence="10 11">Involved in the glycolate utilization. Catalyzes the condensation and subsequent hydrolysis of acetyl-coenzyme A (acetyl-CoA) and glyoxylate to form malate and CoA.</text>
</comment>
<comment type="caution">
    <text evidence="11">Lacks conserved residue(s) required for the propagation of feature annotation.</text>
</comment>
<keyword evidence="15" id="KW-0175">Coiled coil</keyword>
<accession>A0A7X0D9R1</accession>
<evidence type="ECO:0000259" key="19">
    <source>
        <dbReference type="Pfam" id="PF20659"/>
    </source>
</evidence>
<dbReference type="Gene3D" id="1.20.1220.12">
    <property type="entry name" value="Malate synthase, domain III"/>
    <property type="match status" value="1"/>
</dbReference>
<evidence type="ECO:0000256" key="14">
    <source>
        <dbReference type="RuleBase" id="RU003572"/>
    </source>
</evidence>
<keyword evidence="2 11" id="KW-0329">Glyoxylate bypass</keyword>
<dbReference type="InterPro" id="IPR046363">
    <property type="entry name" value="MS_N_TIM-barrel_dom"/>
</dbReference>
<dbReference type="InterPro" id="IPR011076">
    <property type="entry name" value="Malate_synth_sf"/>
</dbReference>
<evidence type="ECO:0000256" key="13">
    <source>
        <dbReference type="PIRSR" id="PIRSR601465-50"/>
    </source>
</evidence>
<feature type="binding site" evidence="11">
    <location>
        <position position="541"/>
    </location>
    <ligand>
        <name>acetyl-CoA</name>
        <dbReference type="ChEBI" id="CHEBI:57288"/>
    </ligand>
</feature>
<feature type="modified residue" description="Cysteine sulfenic acid (-SOH)" evidence="11">
    <location>
        <position position="617"/>
    </location>
</feature>
<dbReference type="HAMAP" id="MF_00641">
    <property type="entry name" value="Malate_synth_G"/>
    <property type="match status" value="1"/>
</dbReference>
<evidence type="ECO:0000313" key="21">
    <source>
        <dbReference type="Proteomes" id="UP000523528"/>
    </source>
</evidence>
<dbReference type="GO" id="GO:0009986">
    <property type="term" value="C:cell surface"/>
    <property type="evidence" value="ECO:0007669"/>
    <property type="project" value="UniProtKB-ARBA"/>
</dbReference>
<evidence type="ECO:0000313" key="20">
    <source>
        <dbReference type="EMBL" id="MBB6176928.1"/>
    </source>
</evidence>
<evidence type="ECO:0000256" key="3">
    <source>
        <dbReference type="ARBA" id="ARBA00022490"/>
    </source>
</evidence>
<dbReference type="GO" id="GO:0006097">
    <property type="term" value="P:glyoxylate cycle"/>
    <property type="evidence" value="ECO:0007669"/>
    <property type="project" value="UniProtKB-UniRule"/>
</dbReference>
<organism evidence="20 21">
    <name type="scientific">Anoxybacillus tengchongensis</name>
    <dbReference type="NCBI Taxonomy" id="576944"/>
    <lineage>
        <taxon>Bacteria</taxon>
        <taxon>Bacillati</taxon>
        <taxon>Bacillota</taxon>
        <taxon>Bacilli</taxon>
        <taxon>Bacillales</taxon>
        <taxon>Anoxybacillaceae</taxon>
        <taxon>Anoxybacillus</taxon>
    </lineage>
</organism>
<reference evidence="20 21" key="1">
    <citation type="submission" date="2020-08" db="EMBL/GenBank/DDBJ databases">
        <title>Genomic Encyclopedia of Type Strains, Phase IV (KMG-IV): sequencing the most valuable type-strain genomes for metagenomic binning, comparative biology and taxonomic classification.</title>
        <authorList>
            <person name="Goeker M."/>
        </authorList>
    </citation>
    <scope>NUCLEOTIDE SEQUENCE [LARGE SCALE GENOMIC DNA]</scope>
    <source>
        <strain evidence="20 21">DSM 23211</strain>
    </source>
</reference>
<keyword evidence="8 11" id="KW-0558">Oxidation</keyword>
<evidence type="ECO:0000256" key="2">
    <source>
        <dbReference type="ARBA" id="ARBA00022435"/>
    </source>
</evidence>
<name>A0A7X0D9R1_9BACL</name>
<comment type="subunit">
    <text evidence="11">Monomer.</text>
</comment>
<dbReference type="InterPro" id="IPR048355">
    <property type="entry name" value="MS_C"/>
</dbReference>
<feature type="domain" description="Malate synthase TIM barrel" evidence="16">
    <location>
        <begin position="337"/>
        <end position="577"/>
    </location>
</feature>
<dbReference type="Pfam" id="PF20656">
    <property type="entry name" value="MS_N"/>
    <property type="match status" value="1"/>
</dbReference>
<feature type="binding site" evidence="11">
    <location>
        <position position="276"/>
    </location>
    <ligand>
        <name>acetyl-CoA</name>
        <dbReference type="ChEBI" id="CHEBI:57288"/>
    </ligand>
</feature>
<feature type="binding site" evidence="11">
    <location>
        <position position="432"/>
    </location>
    <ligand>
        <name>Mg(2+)</name>
        <dbReference type="ChEBI" id="CHEBI:18420"/>
    </ligand>
</feature>
<feature type="active site" description="Proton acceptor" evidence="11 13">
    <location>
        <position position="340"/>
    </location>
</feature>
<evidence type="ECO:0000256" key="11">
    <source>
        <dbReference type="HAMAP-Rule" id="MF_00641"/>
    </source>
</evidence>
<dbReference type="Pfam" id="PF20658">
    <property type="entry name" value="MSG_insertion"/>
    <property type="match status" value="1"/>
</dbReference>
<dbReference type="FunFam" id="3.20.20.360:FF:000002">
    <property type="entry name" value="Malate synthase G"/>
    <property type="match status" value="1"/>
</dbReference>
<dbReference type="UniPathway" id="UPA00703">
    <property type="reaction ID" value="UER00720"/>
</dbReference>
<dbReference type="GO" id="GO:0005829">
    <property type="term" value="C:cytosol"/>
    <property type="evidence" value="ECO:0007669"/>
    <property type="project" value="TreeGrafter"/>
</dbReference>
<evidence type="ECO:0000256" key="7">
    <source>
        <dbReference type="ARBA" id="ARBA00022842"/>
    </source>
</evidence>
<comment type="pathway">
    <text evidence="11 14">Carbohydrate metabolism; glyoxylate cycle; (S)-malate from isocitrate: step 2/2.</text>
</comment>
<feature type="domain" description="Malate synthase N-terminal" evidence="17">
    <location>
        <begin position="17"/>
        <end position="71"/>
    </location>
</feature>
<dbReference type="PANTHER" id="PTHR42739">
    <property type="entry name" value="MALATE SYNTHASE G"/>
    <property type="match status" value="1"/>
</dbReference>
<dbReference type="InterPro" id="IPR006253">
    <property type="entry name" value="Malate_synthG"/>
</dbReference>
<dbReference type="SUPFAM" id="SSF51645">
    <property type="entry name" value="Malate synthase G"/>
    <property type="match status" value="1"/>
</dbReference>
<feature type="binding site" evidence="11">
    <location>
        <position position="340"/>
    </location>
    <ligand>
        <name>glyoxylate</name>
        <dbReference type="ChEBI" id="CHEBI:36655"/>
    </ligand>
</feature>
<comment type="subcellular location">
    <subcellularLocation>
        <location evidence="11 14">Cytoplasm</location>
    </subcellularLocation>
</comment>
<dbReference type="GO" id="GO:0004474">
    <property type="term" value="F:malate synthase activity"/>
    <property type="evidence" value="ECO:0007669"/>
    <property type="project" value="UniProtKB-UniRule"/>
</dbReference>
<dbReference type="GO" id="GO:0009436">
    <property type="term" value="P:glyoxylate catabolic process"/>
    <property type="evidence" value="ECO:0007669"/>
    <property type="project" value="TreeGrafter"/>
</dbReference>
<evidence type="ECO:0000256" key="10">
    <source>
        <dbReference type="ARBA" id="ARBA00054368"/>
    </source>
</evidence>
<evidence type="ECO:0000256" key="12">
    <source>
        <dbReference type="NCBIfam" id="TIGR01345"/>
    </source>
</evidence>
<feature type="binding site" evidence="11">
    <location>
        <begin position="457"/>
        <end position="460"/>
    </location>
    <ligand>
        <name>glyoxylate</name>
        <dbReference type="ChEBI" id="CHEBI:36655"/>
    </ligand>
</feature>
<dbReference type="GO" id="GO:0000287">
    <property type="term" value="F:magnesium ion binding"/>
    <property type="evidence" value="ECO:0007669"/>
    <property type="project" value="TreeGrafter"/>
</dbReference>
<dbReference type="InterPro" id="IPR001465">
    <property type="entry name" value="Malate_synthase_TIM"/>
</dbReference>
<dbReference type="Pfam" id="PF01274">
    <property type="entry name" value="MS_TIM-barrel"/>
    <property type="match status" value="1"/>
</dbReference>
<feature type="binding site" evidence="11">
    <location>
        <position position="313"/>
    </location>
    <ligand>
        <name>acetyl-CoA</name>
        <dbReference type="ChEBI" id="CHEBI:57288"/>
    </ligand>
</feature>
<evidence type="ECO:0000256" key="6">
    <source>
        <dbReference type="ARBA" id="ARBA00022723"/>
    </source>
</evidence>
<dbReference type="EC" id="2.3.3.9" evidence="11 12"/>
<evidence type="ECO:0000256" key="5">
    <source>
        <dbReference type="ARBA" id="ARBA00022679"/>
    </source>
</evidence>
<gene>
    <name evidence="11" type="primary">glcB</name>
    <name evidence="20" type="ORF">HNQ82_001758</name>
</gene>
<dbReference type="InterPro" id="IPR044856">
    <property type="entry name" value="Malate_synth_C_sf"/>
</dbReference>
<sequence length="728" mass="82138">MMGEYVQVGRLQVAKLFYEFIVEEVLPNSQVDPRKFWGDFEQLINELTPKNKALLEKRDELQEKINEWHKQHRGRFDFEQYKSFLQEIGYLEPEVEDFEITTERVDDEIAKQAGPQLVVPITNARYALNAANARWGSLYDALYGTDVISEEDGAERGKGYNPIRGEKVIAYVRSFLDETVPLRGYSHKDAVQYAVVDGVLTVTVKDGQTTTLQDEAKFVGYQGSPEQPSAILLKNNGLHIEIQVDRNHPIGQTDPAGIKDVYVEAALTTIMDCEDSVAAVDAEDKVLVYRNLLGLVRGDLTASFTKGNKTVTRELNPDRVYTTPSGEMLTLPGRSLMFVRNVGHLMTNNTILLENGEEAYEGILDAVVTTLIMKHSLLGNGKYVNSRKGSIYIVKPKMHGSEEVAFANELFDRVEDMLGLERNTIKIGVMDEERRTTLNLKNCIYQVRDRIVFINTGFLDRTGDEIHTSMEAGPMIRKNEMKSSTWLQSYEKSNVAIGLAAGFQGRAQIGKGMWAMPDMMAEMVKQKIAHLQAGANTAWVPSPTAATLHALHYHQVNVFAVQDELKKDVKNYRDDILQIPVAINPQWTPEEIQQELDNNAQGILGYVVRWIDQGIGCSKVPDIHNVGLMEDRATLRISSQHIANWLHHGICTKEQVLETLKRMAKIVDEQNADDPAYRPMSTDYDNSVAFQAACDLVFKGYEQPNGYTEPILHRRRLEAKAKFAHVKQ</sequence>
<dbReference type="PANTHER" id="PTHR42739:SF1">
    <property type="entry name" value="MALATE SYNTHASE G"/>
    <property type="match status" value="1"/>
</dbReference>
<dbReference type="Gene3D" id="3.20.20.360">
    <property type="entry name" value="Malate synthase, domain 3"/>
    <property type="match status" value="2"/>
</dbReference>
<feature type="coiled-coil region" evidence="15">
    <location>
        <begin position="44"/>
        <end position="71"/>
    </location>
</feature>
<keyword evidence="7 11" id="KW-0460">Magnesium</keyword>
<evidence type="ECO:0000259" key="16">
    <source>
        <dbReference type="Pfam" id="PF01274"/>
    </source>
</evidence>
<evidence type="ECO:0000256" key="9">
    <source>
        <dbReference type="ARBA" id="ARBA00047918"/>
    </source>
</evidence>
<keyword evidence="20" id="KW-0012">Acyltransferase</keyword>
<keyword evidence="5 11" id="KW-0808">Transferase</keyword>
<dbReference type="Pfam" id="PF20659">
    <property type="entry name" value="MS_C"/>
    <property type="match status" value="1"/>
</dbReference>
<dbReference type="GO" id="GO:0006099">
    <property type="term" value="P:tricarboxylic acid cycle"/>
    <property type="evidence" value="ECO:0007669"/>
    <property type="project" value="UniProtKB-KW"/>
</dbReference>
<dbReference type="InterPro" id="IPR048356">
    <property type="entry name" value="MS_N"/>
</dbReference>
<dbReference type="AlphaFoldDB" id="A0A7X0D9R1"/>
<keyword evidence="3 11" id="KW-0963">Cytoplasm</keyword>
<feature type="active site" description="Proton donor" evidence="11 13">
    <location>
        <position position="631"/>
    </location>
</feature>
<evidence type="ECO:0000259" key="17">
    <source>
        <dbReference type="Pfam" id="PF20656"/>
    </source>
</evidence>
<dbReference type="InterPro" id="IPR048357">
    <property type="entry name" value="MSG_insertion"/>
</dbReference>
<dbReference type="CDD" id="cd00728">
    <property type="entry name" value="malate_synt_G"/>
    <property type="match status" value="1"/>
</dbReference>
<dbReference type="NCBIfam" id="TIGR01345">
    <property type="entry name" value="malate_syn_G"/>
    <property type="match status" value="1"/>
</dbReference>
<feature type="binding site" evidence="11">
    <location>
        <position position="460"/>
    </location>
    <ligand>
        <name>Mg(2+)</name>
        <dbReference type="ChEBI" id="CHEBI:18420"/>
    </ligand>
</feature>
<keyword evidence="6 11" id="KW-0479">Metal-binding</keyword>
<keyword evidence="21" id="KW-1185">Reference proteome</keyword>
<feature type="binding site" evidence="11">
    <location>
        <position position="118"/>
    </location>
    <ligand>
        <name>acetyl-CoA</name>
        <dbReference type="ChEBI" id="CHEBI:57288"/>
    </ligand>
</feature>
<evidence type="ECO:0000256" key="4">
    <source>
        <dbReference type="ARBA" id="ARBA00022532"/>
    </source>
</evidence>
<keyword evidence="4 11" id="KW-0816">Tricarboxylic acid cycle</keyword>
<evidence type="ECO:0000259" key="18">
    <source>
        <dbReference type="Pfam" id="PF20658"/>
    </source>
</evidence>
<dbReference type="NCBIfam" id="NF002825">
    <property type="entry name" value="PRK02999.1"/>
    <property type="match status" value="1"/>
</dbReference>
<dbReference type="Proteomes" id="UP000523528">
    <property type="component" value="Unassembled WGS sequence"/>
</dbReference>
<comment type="catalytic activity">
    <reaction evidence="9 11 14">
        <text>glyoxylate + acetyl-CoA + H2O = (S)-malate + CoA + H(+)</text>
        <dbReference type="Rhea" id="RHEA:18181"/>
        <dbReference type="ChEBI" id="CHEBI:15377"/>
        <dbReference type="ChEBI" id="CHEBI:15378"/>
        <dbReference type="ChEBI" id="CHEBI:15589"/>
        <dbReference type="ChEBI" id="CHEBI:36655"/>
        <dbReference type="ChEBI" id="CHEBI:57287"/>
        <dbReference type="ChEBI" id="CHEBI:57288"/>
        <dbReference type="EC" id="2.3.3.9"/>
    </reaction>
</comment>
<comment type="caution">
    <text evidence="20">The sequence shown here is derived from an EMBL/GenBank/DDBJ whole genome shotgun (WGS) entry which is preliminary data.</text>
</comment>
<protein>
    <recommendedName>
        <fullName evidence="11 12">Malate synthase G</fullName>
        <ecNumber evidence="11 12">2.3.3.9</ecNumber>
    </recommendedName>
</protein>
<dbReference type="EMBL" id="JACHES010000006">
    <property type="protein sequence ID" value="MBB6176928.1"/>
    <property type="molecule type" value="Genomic_DNA"/>
</dbReference>
<feature type="binding site" evidence="11">
    <location>
        <begin position="125"/>
        <end position="126"/>
    </location>
    <ligand>
        <name>acetyl-CoA</name>
        <dbReference type="ChEBI" id="CHEBI:57288"/>
    </ligand>
</feature>
<feature type="binding site" evidence="11">
    <location>
        <position position="432"/>
    </location>
    <ligand>
        <name>glyoxylate</name>
        <dbReference type="ChEBI" id="CHEBI:36655"/>
    </ligand>
</feature>
<evidence type="ECO:0000256" key="15">
    <source>
        <dbReference type="SAM" id="Coils"/>
    </source>
</evidence>
<comment type="similarity">
    <text evidence="11 14">Belongs to the malate synthase family. GlcB subfamily.</text>
</comment>
<proteinExistence type="inferred from homology"/>
<evidence type="ECO:0000256" key="8">
    <source>
        <dbReference type="ARBA" id="ARBA00023097"/>
    </source>
</evidence>
<feature type="domain" description="Malate synthase C-terminal" evidence="19">
    <location>
        <begin position="591"/>
        <end position="692"/>
    </location>
</feature>
<evidence type="ECO:0000256" key="1">
    <source>
        <dbReference type="ARBA" id="ARBA00001946"/>
    </source>
</evidence>
<feature type="domain" description="Malate synthase G alpha-beta insertion" evidence="18">
    <location>
        <begin position="160"/>
        <end position="235"/>
    </location>
</feature>